<dbReference type="HOGENOM" id="CLU_2288229_0_0_5"/>
<gene>
    <name evidence="1" type="ORF">MOC_3403</name>
</gene>
<dbReference type="AlphaFoldDB" id="A0A089NZB1"/>
<organism evidence="1 2">
    <name type="scientific">Methylobacterium oryzae CBMB20</name>
    <dbReference type="NCBI Taxonomy" id="693986"/>
    <lineage>
        <taxon>Bacteria</taxon>
        <taxon>Pseudomonadati</taxon>
        <taxon>Pseudomonadota</taxon>
        <taxon>Alphaproteobacteria</taxon>
        <taxon>Hyphomicrobiales</taxon>
        <taxon>Methylobacteriaceae</taxon>
        <taxon>Methylobacterium</taxon>
    </lineage>
</organism>
<keyword evidence="2" id="KW-1185">Reference proteome</keyword>
<evidence type="ECO:0000313" key="2">
    <source>
        <dbReference type="Proteomes" id="UP000029492"/>
    </source>
</evidence>
<dbReference type="STRING" id="693986.MOC_3403"/>
<evidence type="ECO:0000313" key="1">
    <source>
        <dbReference type="EMBL" id="AIQ91158.1"/>
    </source>
</evidence>
<dbReference type="KEGG" id="mor:MOC_3403"/>
<protein>
    <submittedName>
        <fullName evidence="1">Protein of unassigned function</fullName>
    </submittedName>
</protein>
<proteinExistence type="predicted"/>
<dbReference type="EMBL" id="CP003811">
    <property type="protein sequence ID" value="AIQ91158.1"/>
    <property type="molecule type" value="Genomic_DNA"/>
</dbReference>
<dbReference type="Proteomes" id="UP000029492">
    <property type="component" value="Chromosome"/>
</dbReference>
<name>A0A089NZB1_9HYPH</name>
<accession>A0A089NZB1</accession>
<sequence>MAAAIEIDALSINTLSHLYDVASLIGEVTCAIGCQPRCLHLNEFGEETANEVGRFVEWHRALCGELQDRISARLFDMAATAQREGAAELLDDVNEALHTRS</sequence>
<reference evidence="1 2" key="1">
    <citation type="journal article" date="2014" name="PLoS ONE">
        <title>Genome Information of Methylobacterium oryzae, a Plant-Probiotic Methylotroph in the Phyllosphere.</title>
        <authorList>
            <person name="Kwak M.J."/>
            <person name="Jeong H."/>
            <person name="Madhaiyan M."/>
            <person name="Lee Y."/>
            <person name="Sa T.M."/>
            <person name="Oh T.K."/>
            <person name="Kim J.F."/>
        </authorList>
    </citation>
    <scope>NUCLEOTIDE SEQUENCE [LARGE SCALE GENOMIC DNA]</scope>
    <source>
        <strain evidence="1 2">CBMB20</strain>
    </source>
</reference>